<protein>
    <submittedName>
        <fullName evidence="2">Exopolysaccharide biosynthesis protein</fullName>
    </submittedName>
</protein>
<name>A0AAJ2X5Q2_XANCA</name>
<reference evidence="2" key="2">
    <citation type="submission" date="2024-01" db="EMBL/GenBank/DDBJ databases">
        <title>Long-read genome sequencing of X. campestris pv. papavericola.</title>
        <authorList>
            <person name="Hussain R.M.F."/>
            <person name="Greer S."/>
            <person name="Harrison J."/>
            <person name="Grant M."/>
            <person name="Vicente J."/>
            <person name="Studholme D.J."/>
        </authorList>
    </citation>
    <scope>NUCLEOTIDE SEQUENCE</scope>
    <source>
        <strain evidence="2">NCPPB 2970</strain>
    </source>
</reference>
<feature type="transmembrane region" description="Helical" evidence="1">
    <location>
        <begin position="56"/>
        <end position="89"/>
    </location>
</feature>
<comment type="caution">
    <text evidence="2">The sequence shown here is derived from an EMBL/GenBank/DDBJ whole genome shotgun (WGS) entry which is preliminary data.</text>
</comment>
<sequence>MTSSGDAAPPPDAAADSEQMRYRNEGIRSLLAAFSDGDPQQVLRVREILADLQQSAFGVFLFLAILPSFIPIPGVAGGISGPLTVLIGVQMMCCLRKPWVPHFIGERGPSRSTGQRFMKRLAPTLRRLDRMLKPRLHGLVDRRPAQVFTGLLLVLVGILLTLPIPFTNYIFGLILLLFALALLERDGALLLVGWGAALLSVAAFGVTSDQLVDLIRGWWPAAWR</sequence>
<evidence type="ECO:0000313" key="2">
    <source>
        <dbReference type="EMBL" id="MEC3889334.1"/>
    </source>
</evidence>
<dbReference type="AlphaFoldDB" id="A0AAJ2X5Q2"/>
<dbReference type="InterPro" id="IPR010331">
    <property type="entry name" value="ExoD"/>
</dbReference>
<dbReference type="PIRSF" id="PIRSF033239">
    <property type="entry name" value="ExoD"/>
    <property type="match status" value="1"/>
</dbReference>
<keyword evidence="1" id="KW-1133">Transmembrane helix</keyword>
<proteinExistence type="predicted"/>
<accession>A0AAJ2X5Q2</accession>
<dbReference type="RefSeq" id="WP_228426636.1">
    <property type="nucleotide sequence ID" value="NZ_JAJFNJ020000003.1"/>
</dbReference>
<dbReference type="Pfam" id="PF06055">
    <property type="entry name" value="ExoD"/>
    <property type="match status" value="1"/>
</dbReference>
<keyword evidence="1" id="KW-0812">Transmembrane</keyword>
<evidence type="ECO:0000313" key="3">
    <source>
        <dbReference type="Proteomes" id="UP001297361"/>
    </source>
</evidence>
<feature type="transmembrane region" description="Helical" evidence="1">
    <location>
        <begin position="188"/>
        <end position="206"/>
    </location>
</feature>
<feature type="transmembrane region" description="Helical" evidence="1">
    <location>
        <begin position="151"/>
        <end position="182"/>
    </location>
</feature>
<organism evidence="2 3">
    <name type="scientific">Xanthomonas campestris pv. papavericola</name>
    <dbReference type="NCBI Taxonomy" id="487881"/>
    <lineage>
        <taxon>Bacteria</taxon>
        <taxon>Pseudomonadati</taxon>
        <taxon>Pseudomonadota</taxon>
        <taxon>Gammaproteobacteria</taxon>
        <taxon>Lysobacterales</taxon>
        <taxon>Lysobacteraceae</taxon>
        <taxon>Xanthomonas</taxon>
    </lineage>
</organism>
<dbReference type="EMBL" id="JAJFNJ020000003">
    <property type="protein sequence ID" value="MEC3889334.1"/>
    <property type="molecule type" value="Genomic_DNA"/>
</dbReference>
<evidence type="ECO:0000256" key="1">
    <source>
        <dbReference type="SAM" id="Phobius"/>
    </source>
</evidence>
<dbReference type="Proteomes" id="UP001297361">
    <property type="component" value="Unassembled WGS sequence"/>
</dbReference>
<keyword evidence="1" id="KW-0472">Membrane</keyword>
<reference evidence="2" key="1">
    <citation type="submission" date="2021-10" db="EMBL/GenBank/DDBJ databases">
        <authorList>
            <person name="Hussein R."/>
            <person name="Harrison J."/>
            <person name="Studholme D.J."/>
            <person name="Vicente J."/>
            <person name="Grant M."/>
        </authorList>
    </citation>
    <scope>NUCLEOTIDE SEQUENCE</scope>
    <source>
        <strain evidence="2">NCPPB 2970</strain>
    </source>
</reference>
<gene>
    <name evidence="2" type="ORF">LLE72_016665</name>
</gene>
<dbReference type="PANTHER" id="PTHR41795">
    <property type="entry name" value="EXOPOLYSACCHARIDE SYNTHESIS PROTEIN"/>
    <property type="match status" value="1"/>
</dbReference>
<dbReference type="PANTHER" id="PTHR41795:SF1">
    <property type="entry name" value="EXOPOLYSACCHARIDE SYNTHESIS PROTEIN"/>
    <property type="match status" value="1"/>
</dbReference>